<dbReference type="SMART" id="SM00487">
    <property type="entry name" value="DEXDc"/>
    <property type="match status" value="1"/>
</dbReference>
<feature type="compositionally biased region" description="Basic and acidic residues" evidence="6">
    <location>
        <begin position="690"/>
        <end position="699"/>
    </location>
</feature>
<accession>A8BLS2</accession>
<dbReference type="GeneID" id="5699065"/>
<dbReference type="Gene3D" id="3.40.50.300">
    <property type="entry name" value="P-loop containing nucleotide triphosphate hydrolases"/>
    <property type="match status" value="3"/>
</dbReference>
<dbReference type="CDD" id="cd18791">
    <property type="entry name" value="SF2_C_RHA"/>
    <property type="match status" value="1"/>
</dbReference>
<evidence type="ECO:0000256" key="6">
    <source>
        <dbReference type="SAM" id="MobiDB-lite"/>
    </source>
</evidence>
<dbReference type="InterPro" id="IPR042035">
    <property type="entry name" value="DEAH_win-hel_dom"/>
</dbReference>
<feature type="compositionally biased region" description="Polar residues" evidence="6">
    <location>
        <begin position="700"/>
        <end position="713"/>
    </location>
</feature>
<dbReference type="PROSITE" id="PS00690">
    <property type="entry name" value="DEAH_ATP_HELICASE"/>
    <property type="match status" value="1"/>
</dbReference>
<reference evidence="7 8" key="1">
    <citation type="journal article" date="2007" name="Science">
        <title>Genomic minimalism in the early diverging intestinal parasite Giardia lamblia.</title>
        <authorList>
            <person name="Morrison H.G."/>
            <person name="McArthur A.G."/>
            <person name="Gillin F.D."/>
            <person name="Aley S.B."/>
            <person name="Adam R.D."/>
            <person name="Olsen G.J."/>
            <person name="Best A.A."/>
            <person name="Cande W.Z."/>
            <person name="Chen F."/>
            <person name="Cipriano M.J."/>
            <person name="Davids B.J."/>
            <person name="Dawson S.C."/>
            <person name="Elmendorf H.G."/>
            <person name="Hehl A.B."/>
            <person name="Holder M.E."/>
            <person name="Huse S.M."/>
            <person name="Kim U.U."/>
            <person name="Lasek-Nesselquist E."/>
            <person name="Manning G."/>
            <person name="Nigam A."/>
            <person name="Nixon J.E."/>
            <person name="Palm D."/>
            <person name="Passamaneck N.E."/>
            <person name="Prabhu A."/>
            <person name="Reich C.I."/>
            <person name="Reiner D.S."/>
            <person name="Samuelson J."/>
            <person name="Svard S.G."/>
            <person name="Sogin M.L."/>
        </authorList>
    </citation>
    <scope>NUCLEOTIDE SEQUENCE [LARGE SCALE GENOMIC DNA]</scope>
    <source>
        <strain evidence="7 8">WB C6</strain>
    </source>
</reference>
<dbReference type="RefSeq" id="XP_001706169.1">
    <property type="nucleotide sequence ID" value="XM_001706117.1"/>
</dbReference>
<comment type="caution">
    <text evidence="7">The sequence shown here is derived from an EMBL/GenBank/DDBJ whole genome shotgun (WGS) entry which is preliminary data.</text>
</comment>
<keyword evidence="1" id="KW-0547">Nucleotide-binding</keyword>
<keyword evidence="4" id="KW-0067">ATP-binding</keyword>
<organism evidence="7 8">
    <name type="scientific">Giardia intestinalis (strain ATCC 50803 / WB clone C6)</name>
    <name type="common">Giardia lamblia</name>
    <dbReference type="NCBI Taxonomy" id="184922"/>
    <lineage>
        <taxon>Eukaryota</taxon>
        <taxon>Metamonada</taxon>
        <taxon>Diplomonadida</taxon>
        <taxon>Hexamitidae</taxon>
        <taxon>Giardiinae</taxon>
        <taxon>Giardia</taxon>
    </lineage>
</organism>
<dbReference type="GO" id="GO:0016787">
    <property type="term" value="F:hydrolase activity"/>
    <property type="evidence" value="ECO:0007669"/>
    <property type="project" value="UniProtKB-KW"/>
</dbReference>
<dbReference type="CDD" id="cd17917">
    <property type="entry name" value="DEXHc_RHA-like"/>
    <property type="match status" value="1"/>
</dbReference>
<dbReference type="InterPro" id="IPR027417">
    <property type="entry name" value="P-loop_NTPase"/>
</dbReference>
<dbReference type="PROSITE" id="PS51192">
    <property type="entry name" value="HELICASE_ATP_BIND_1"/>
    <property type="match status" value="1"/>
</dbReference>
<gene>
    <name evidence="7" type="ORF">GL50803_0017387</name>
</gene>
<dbReference type="InterPro" id="IPR007502">
    <property type="entry name" value="Helicase-assoc_dom"/>
</dbReference>
<feature type="region of interest" description="Disordered" evidence="6">
    <location>
        <begin position="428"/>
        <end position="469"/>
    </location>
</feature>
<protein>
    <submittedName>
        <fullName evidence="7">ATP-dependent RNA helicase DHR1</fullName>
    </submittedName>
</protein>
<name>A8BLS2_GIAIC</name>
<dbReference type="Proteomes" id="UP000001548">
    <property type="component" value="Unassembled WGS sequence"/>
</dbReference>
<comment type="similarity">
    <text evidence="5">Belongs to the DEAD box helicase family. DEAH subfamily. PRP16 sub-subfamily.</text>
</comment>
<dbReference type="InterPro" id="IPR014001">
    <property type="entry name" value="Helicase_ATP-bd"/>
</dbReference>
<dbReference type="SMART" id="SM00490">
    <property type="entry name" value="HELICc"/>
    <property type="match status" value="1"/>
</dbReference>
<dbReference type="HOGENOM" id="CLU_249831_0_0_1"/>
<dbReference type="InterPro" id="IPR001650">
    <property type="entry name" value="Helicase_C-like"/>
</dbReference>
<keyword evidence="2" id="KW-0378">Hydrolase</keyword>
<dbReference type="Gene3D" id="1.10.10.2130">
    <property type="entry name" value="DEAH helicase family, winged-helix domain"/>
    <property type="match status" value="1"/>
</dbReference>
<dbReference type="PROSITE" id="PS51194">
    <property type="entry name" value="HELICASE_CTER"/>
    <property type="match status" value="1"/>
</dbReference>
<dbReference type="GO" id="GO:0004386">
    <property type="term" value="F:helicase activity"/>
    <property type="evidence" value="ECO:0000318"/>
    <property type="project" value="GO_Central"/>
</dbReference>
<dbReference type="PANTHER" id="PTHR18934">
    <property type="entry name" value="ATP-DEPENDENT RNA HELICASE"/>
    <property type="match status" value="1"/>
</dbReference>
<feature type="compositionally biased region" description="Acidic residues" evidence="6">
    <location>
        <begin position="432"/>
        <end position="461"/>
    </location>
</feature>
<dbReference type="PANTHER" id="PTHR18934:SF91">
    <property type="entry name" value="PRE-MRNA-SPLICING FACTOR ATP-DEPENDENT RNA HELICASE PRP16"/>
    <property type="match status" value="1"/>
</dbReference>
<evidence type="ECO:0000256" key="4">
    <source>
        <dbReference type="ARBA" id="ARBA00022840"/>
    </source>
</evidence>
<dbReference type="GO" id="GO:0003723">
    <property type="term" value="F:RNA binding"/>
    <property type="evidence" value="ECO:0000318"/>
    <property type="project" value="GO_Central"/>
</dbReference>
<dbReference type="InterPro" id="IPR002464">
    <property type="entry name" value="DNA/RNA_helicase_DEAH_CS"/>
</dbReference>
<dbReference type="FunFam" id="3.40.50.300:FF:003770">
    <property type="entry name" value="ATP-dependent RNA helicase DHR1, putative"/>
    <property type="match status" value="1"/>
</dbReference>
<evidence type="ECO:0000313" key="7">
    <source>
        <dbReference type="EMBL" id="KAE8302291.1"/>
    </source>
</evidence>
<keyword evidence="8" id="KW-1185">Reference proteome</keyword>
<evidence type="ECO:0000313" key="8">
    <source>
        <dbReference type="Proteomes" id="UP000001548"/>
    </source>
</evidence>
<dbReference type="GO" id="GO:0005524">
    <property type="term" value="F:ATP binding"/>
    <property type="evidence" value="ECO:0007669"/>
    <property type="project" value="UniProtKB-KW"/>
</dbReference>
<evidence type="ECO:0000256" key="2">
    <source>
        <dbReference type="ARBA" id="ARBA00022801"/>
    </source>
</evidence>
<feature type="region of interest" description="Disordered" evidence="6">
    <location>
        <begin position="690"/>
        <end position="713"/>
    </location>
</feature>
<dbReference type="STRING" id="184922.A8BLS2"/>
<evidence type="ECO:0000256" key="5">
    <source>
        <dbReference type="ARBA" id="ARBA00038040"/>
    </source>
</evidence>
<sequence length="1478" mass="166169">MPKSRKERMEARILRMKQNRERQGEYIAQMNAIKLTDEQKALMKSTKHFGQKPAKKDQLREDLTRERVGLKPIHMHLYREVVVDDNLFCETSLTLPNSLSNTLSEPLDNVNIREPAPKLGPELHNSEPEPDANANAELEASNQQAHATKVVYDAQGDVVEIEGLPADLYPELIIDSLLHNDDVAFPRFSRVDTIEAERANLPSFGMQYSFLELLGKTDVLLIKGSTGSGKSTQIPQFLLEGGYSSLAYPYMMAGASCLKPQRDARYGYGGKIVVTQPRRIAAIGVSSRIAEELGQAVGDTAGYVIKQNSRVDNGGKDSTRVVFVTEGVLLKMIEADFLVSDTSIIILDEAHERTINLDLLIGLLGRICAARRSLFNNWLAKYKDLILNLTSQYTNFCSEPNSQKSRNGRVFGDVGGGDALAAQRYYEKDRDAEQEEQDEDEDEDDEGENEEDEEDSEDPDTSNESISCRETTDLSKLTFQRSRSFFQAAFSEKEDLSLPEYFDSKEYTTLLKEFAVLCRDPPPATPLKLIIMSATLHQKELLENDALFHCKPLVFEIPMRTYPVAIHYEIATEPNYVQAAIDKAITIHKYYDPGSILIFLSGKREIERCIDGLNSNLLHKGTHVEKKHNDKALRKHLHDKRAYRDTFDNTIFDPVQDVSDDDGEEGYESNPVLRMLQDYANEVKGEARRNELEAADRSVEPSQPLTQNSPAFTTNDAIFNTYNTVLTSNKISSTGQQQDEQEVEQLIKEFKECEAQRHTGVVKAAPPEPIILPLYGTLDIVEQSRIFSKEYQDKAKHRLIIVSTNVAEASITIPNIRYVVDAGKAKEKQEYNAVTALTVQFISKANADQRAGRAGRTAPGHCFRLYSPGLFQRMHDFPVPEILRLPITGLILAMLKLGASDVRSFPFVTHPGPDRLDKALAELVVLDAIRERSGTTTLIDLYTGSFISTDKESGTNTKTTKTNYALSKLGNLMAAIPLCPRMSKLVVKSVLYFHKQPTAHGSSFLIYAVLLASGYYSQLSTIAPIRWPVTSGSGDALSKLFTICALLCFKDKHSASRFCKEYCLRYDEAHQVLTTAIQIFNIINIPPFDDLFKQVYAQAPNKEVIMSTIKVTTPATFTPELRMVINWLLMQSFPDQLAFRESTDSGKYIFQGVSARELLKTPSEYRDLQAVDKIQGSNRFNLTTQQVDLFLQYKPYTNTGALSHTSDIYCCADSIQSLPPCVLYTSARVELYVNKTLEMSATNIEEIKKALRISVHLEGVVEVSKALLCQTQDFLISPCFTMMEQTKQRYDRQKDMLVGESMLHYVGLPLVDGSSEEPAFSMGSVLVGSCTELYPGRKYIDEQLEAKMSPCILSTLLRSIYHRRFLAAILAGDILPDLKCISEKVSVAMRDLSNPRCRKSSRELDIALLNIQECEAYSRTGIIKYYEARCAGLDQKQQEELIGNDRLTTSISRCYRADYSKAFVAIWKRNVQFILNET</sequence>
<dbReference type="VEuPathDB" id="GiardiaDB:GL50803_17387"/>
<dbReference type="Pfam" id="PF00271">
    <property type="entry name" value="Helicase_C"/>
    <property type="match status" value="1"/>
</dbReference>
<keyword evidence="3 7" id="KW-0347">Helicase</keyword>
<dbReference type="SUPFAM" id="SSF52540">
    <property type="entry name" value="P-loop containing nucleoside triphosphate hydrolases"/>
    <property type="match status" value="1"/>
</dbReference>
<dbReference type="KEGG" id="gla:GL50803_0017387"/>
<evidence type="ECO:0000256" key="3">
    <source>
        <dbReference type="ARBA" id="ARBA00022806"/>
    </source>
</evidence>
<proteinExistence type="inferred from homology"/>
<dbReference type="OMA" id="IYCCADS"/>
<dbReference type="SMART" id="SM00847">
    <property type="entry name" value="HA2"/>
    <property type="match status" value="1"/>
</dbReference>
<evidence type="ECO:0000256" key="1">
    <source>
        <dbReference type="ARBA" id="ARBA00022741"/>
    </source>
</evidence>
<feature type="region of interest" description="Disordered" evidence="6">
    <location>
        <begin position="112"/>
        <end position="133"/>
    </location>
</feature>
<dbReference type="EMBL" id="AACB03000004">
    <property type="protein sequence ID" value="KAE8302291.1"/>
    <property type="molecule type" value="Genomic_DNA"/>
</dbReference>